<feature type="domain" description="Exo-beta-D-glucosaminidase Ig-fold" evidence="7">
    <location>
        <begin position="836"/>
        <end position="953"/>
    </location>
</feature>
<feature type="domain" description="Beta-mannosidase-like galactose-binding" evidence="8">
    <location>
        <begin position="98"/>
        <end position="214"/>
    </location>
</feature>
<dbReference type="SUPFAM" id="SSF51445">
    <property type="entry name" value="(Trans)glycosidases"/>
    <property type="match status" value="1"/>
</dbReference>
<feature type="region of interest" description="Disordered" evidence="4">
    <location>
        <begin position="567"/>
        <end position="588"/>
    </location>
</feature>
<dbReference type="RefSeq" id="WP_345632572.1">
    <property type="nucleotide sequence ID" value="NZ_BAABJQ010000014.1"/>
</dbReference>
<feature type="domain" description="Glycoside hydrolase family 2 immunoglobulin-like beta-sandwich" evidence="6">
    <location>
        <begin position="265"/>
        <end position="371"/>
    </location>
</feature>
<keyword evidence="10" id="KW-1185">Reference proteome</keyword>
<dbReference type="Gene3D" id="3.20.20.80">
    <property type="entry name" value="Glycosidases"/>
    <property type="match status" value="1"/>
</dbReference>
<dbReference type="InterPro" id="IPR006102">
    <property type="entry name" value="Ig-like_GH2"/>
</dbReference>
<feature type="signal peptide" evidence="5">
    <location>
        <begin position="1"/>
        <end position="37"/>
    </location>
</feature>
<protein>
    <submittedName>
        <fullName evidence="9">Cellulose binding domain-containing protein</fullName>
    </submittedName>
</protein>
<accession>A0ABP9S1R7</accession>
<proteinExistence type="inferred from homology"/>
<dbReference type="Proteomes" id="UP001501570">
    <property type="component" value="Unassembled WGS sequence"/>
</dbReference>
<sequence length="961" mass="102814">MKRRRIGSRVPIRLLTLSALAVTLGAPAFGGPGAANAAAPSAVTFTGPTAGSAAAPHDLGTSGWKVLTSATATQTGDQISTPGFSTAHWLSVRPDDGDAPGTEIEALLQNGACPNPYYSDNIRTCFGFTDDAGPVSVPQFAVPWWYRTDFSADLRPGQTASLIVNGVVGAADVWVNGSEVATKATVTGDYTKFTFDVSTLLHRGKNSLALEVYPNDPSTMLTLDDVDWNQVPPDNNTGIQFPIQLKVSDALSESNAHVLQANAADLSSSALTVKTDVTNNTAAPQTGTVRATVTPPGHGGKAITVTQSVTVPAHTTQTVSFTPDAYRALTIRHPQIWWPYQMGASPLYTLRTSVSQRGAVTDSASATFGIRTVTTSLVGASPIAPDGVRSYAINGRSIVVRGGGFAEDLFLHYDATDIARQFAILKNLGINTLRLEGHFMPENFYEQADAAGMLIDSGFQCCDAWQPGKTISQATLDTMALSALTIGQNERNHPSVFTFSWSDNAPRPQQEAVSLPAFQQADFDVPIVASAEYKSTPTLGQAGEKEGPYDYVPPSYWYDTSNYDPGDSSRTNAGGSWGLDSEQSAGDTVPTMDSLNRFLSPADQAALWQQPDANQYHANYETGHGGYRFGTLFEFDQAMTNRYGSWSSLDQYVEEAQVQNYENTRAQFEAFVDHSTNQPTPATGTIYWQVNKGWPTLLWDLYNQDGDQPGSFFGAKKANEGLHVLYGYDDGTVAVDNLTGKAAKGLSVQAKVYDLAGNVLDDQRVGGLSLTSQQVTNKVLTPKVPAATVAPTPAKTSFVELQLSQNGKVVDRNVYWVSSQADQVDWDATLGNPQATMSQYADLTALHSLPTNNKIAAKVSTHAQAGPDGADRVATVTITNTSKTRTVGFFLRADLRRGTRSGKELPGDNEVGSALWSDNDITLWPGESQTLTVSYRASDLKGATPVVSVSGWNSPRIDVAG</sequence>
<dbReference type="InterPro" id="IPR013783">
    <property type="entry name" value="Ig-like_fold"/>
</dbReference>
<organism evidence="9 10">
    <name type="scientific">Rugosimonospora acidiphila</name>
    <dbReference type="NCBI Taxonomy" id="556531"/>
    <lineage>
        <taxon>Bacteria</taxon>
        <taxon>Bacillati</taxon>
        <taxon>Actinomycetota</taxon>
        <taxon>Actinomycetes</taxon>
        <taxon>Micromonosporales</taxon>
        <taxon>Micromonosporaceae</taxon>
        <taxon>Rugosimonospora</taxon>
    </lineage>
</organism>
<dbReference type="InterPro" id="IPR008979">
    <property type="entry name" value="Galactose-bd-like_sf"/>
</dbReference>
<dbReference type="PANTHER" id="PTHR43536:SF1">
    <property type="entry name" value="MANNOSYLGLYCOPROTEIN ENDO-BETA-MANNOSIDASE"/>
    <property type="match status" value="1"/>
</dbReference>
<dbReference type="InterPro" id="IPR041351">
    <property type="entry name" value="Ig_GlcNase"/>
</dbReference>
<dbReference type="InterPro" id="IPR043534">
    <property type="entry name" value="EBDG/EBM"/>
</dbReference>
<evidence type="ECO:0000259" key="6">
    <source>
        <dbReference type="Pfam" id="PF00703"/>
    </source>
</evidence>
<feature type="chain" id="PRO_5045746459" evidence="5">
    <location>
        <begin position="38"/>
        <end position="961"/>
    </location>
</feature>
<evidence type="ECO:0000313" key="9">
    <source>
        <dbReference type="EMBL" id="GAA5190317.1"/>
    </source>
</evidence>
<evidence type="ECO:0000259" key="7">
    <source>
        <dbReference type="Pfam" id="PF18368"/>
    </source>
</evidence>
<comment type="caution">
    <text evidence="9">The sequence shown here is derived from an EMBL/GenBank/DDBJ whole genome shotgun (WGS) entry which is preliminary data.</text>
</comment>
<dbReference type="Pfam" id="PF00703">
    <property type="entry name" value="Glyco_hydro_2"/>
    <property type="match status" value="1"/>
</dbReference>
<evidence type="ECO:0000256" key="4">
    <source>
        <dbReference type="SAM" id="MobiDB-lite"/>
    </source>
</evidence>
<evidence type="ECO:0000313" key="10">
    <source>
        <dbReference type="Proteomes" id="UP001501570"/>
    </source>
</evidence>
<evidence type="ECO:0000256" key="3">
    <source>
        <dbReference type="ARBA" id="ARBA00023295"/>
    </source>
</evidence>
<keyword evidence="5" id="KW-0732">Signal</keyword>
<keyword evidence="2" id="KW-0378">Hydrolase</keyword>
<dbReference type="PANTHER" id="PTHR43536">
    <property type="entry name" value="MANNOSYLGLYCOPROTEIN ENDO-BETA-MANNOSIDASE"/>
    <property type="match status" value="1"/>
</dbReference>
<evidence type="ECO:0000256" key="2">
    <source>
        <dbReference type="ARBA" id="ARBA00022801"/>
    </source>
</evidence>
<dbReference type="InterPro" id="IPR036156">
    <property type="entry name" value="Beta-gal/glucu_dom_sf"/>
</dbReference>
<dbReference type="Pfam" id="PF22666">
    <property type="entry name" value="Glyco_hydro_2_N2"/>
    <property type="match status" value="1"/>
</dbReference>
<keyword evidence="3" id="KW-0326">Glycosidase</keyword>
<dbReference type="SUPFAM" id="SSF49303">
    <property type="entry name" value="beta-Galactosidase/glucuronidase domain"/>
    <property type="match status" value="3"/>
</dbReference>
<dbReference type="Gene3D" id="2.60.40.10">
    <property type="entry name" value="Immunoglobulins"/>
    <property type="match status" value="3"/>
</dbReference>
<dbReference type="InterPro" id="IPR017853">
    <property type="entry name" value="GH"/>
</dbReference>
<evidence type="ECO:0000259" key="8">
    <source>
        <dbReference type="Pfam" id="PF22666"/>
    </source>
</evidence>
<dbReference type="EMBL" id="BAABJQ010000014">
    <property type="protein sequence ID" value="GAA5190317.1"/>
    <property type="molecule type" value="Genomic_DNA"/>
</dbReference>
<dbReference type="SUPFAM" id="SSF49785">
    <property type="entry name" value="Galactose-binding domain-like"/>
    <property type="match status" value="1"/>
</dbReference>
<dbReference type="Pfam" id="PF18368">
    <property type="entry name" value="Ig_GlcNase"/>
    <property type="match status" value="1"/>
</dbReference>
<dbReference type="Gene3D" id="2.60.120.260">
    <property type="entry name" value="Galactose-binding domain-like"/>
    <property type="match status" value="1"/>
</dbReference>
<evidence type="ECO:0000256" key="1">
    <source>
        <dbReference type="ARBA" id="ARBA00007401"/>
    </source>
</evidence>
<dbReference type="InterPro" id="IPR054593">
    <property type="entry name" value="Beta-mannosidase-like_N2"/>
</dbReference>
<gene>
    <name evidence="9" type="ORF">GCM10023322_45170</name>
</gene>
<evidence type="ECO:0000256" key="5">
    <source>
        <dbReference type="SAM" id="SignalP"/>
    </source>
</evidence>
<reference evidence="10" key="1">
    <citation type="journal article" date="2019" name="Int. J. Syst. Evol. Microbiol.">
        <title>The Global Catalogue of Microorganisms (GCM) 10K type strain sequencing project: providing services to taxonomists for standard genome sequencing and annotation.</title>
        <authorList>
            <consortium name="The Broad Institute Genomics Platform"/>
            <consortium name="The Broad Institute Genome Sequencing Center for Infectious Disease"/>
            <person name="Wu L."/>
            <person name="Ma J."/>
        </authorList>
    </citation>
    <scope>NUCLEOTIDE SEQUENCE [LARGE SCALE GENOMIC DNA]</scope>
    <source>
        <strain evidence="10">JCM 18304</strain>
    </source>
</reference>
<comment type="similarity">
    <text evidence="1">Belongs to the glycosyl hydrolase 2 family.</text>
</comment>
<name>A0ABP9S1R7_9ACTN</name>